<evidence type="ECO:0000256" key="6">
    <source>
        <dbReference type="SAM" id="Phobius"/>
    </source>
</evidence>
<keyword evidence="4 6" id="KW-0472">Membrane</keyword>
<dbReference type="GO" id="GO:0022857">
    <property type="term" value="F:transmembrane transporter activity"/>
    <property type="evidence" value="ECO:0000318"/>
    <property type="project" value="GO_Central"/>
</dbReference>
<dbReference type="dictyBase" id="DDB_G0291287">
    <property type="gene designation" value="tmem184D"/>
</dbReference>
<gene>
    <name evidence="7" type="primary">tmem184D</name>
    <name evidence="7" type="ORF">DDB_G0291287</name>
</gene>
<dbReference type="GO" id="GO:0016020">
    <property type="term" value="C:membrane"/>
    <property type="evidence" value="ECO:0000318"/>
    <property type="project" value="GO_Central"/>
</dbReference>
<dbReference type="KEGG" id="ddi:DDB_G0291287"/>
<dbReference type="GeneID" id="8628064"/>
<evidence type="ECO:0000313" key="7">
    <source>
        <dbReference type="EMBL" id="EAL61627.1"/>
    </source>
</evidence>
<dbReference type="FunCoup" id="Q54EX3">
    <property type="interactions" value="13"/>
</dbReference>
<protein>
    <submittedName>
        <fullName evidence="7">Transmembrane protein 184D</fullName>
    </submittedName>
</protein>
<dbReference type="SMART" id="SM01417">
    <property type="entry name" value="Solute_trans_a"/>
    <property type="match status" value="1"/>
</dbReference>
<feature type="transmembrane region" description="Helical" evidence="6">
    <location>
        <begin position="173"/>
        <end position="196"/>
    </location>
</feature>
<feature type="transmembrane region" description="Helical" evidence="6">
    <location>
        <begin position="53"/>
        <end position="74"/>
    </location>
</feature>
<proteinExistence type="predicted"/>
<feature type="transmembrane region" description="Helical" evidence="6">
    <location>
        <begin position="138"/>
        <end position="161"/>
    </location>
</feature>
<evidence type="ECO:0000256" key="4">
    <source>
        <dbReference type="ARBA" id="ARBA00023136"/>
    </source>
</evidence>
<dbReference type="VEuPathDB" id="AmoebaDB:DDB_G0291287"/>
<dbReference type="AlphaFoldDB" id="Q54EX3"/>
<dbReference type="Pfam" id="PF03619">
    <property type="entry name" value="Solute_trans_a"/>
    <property type="match status" value="1"/>
</dbReference>
<feature type="region of interest" description="Disordered" evidence="5">
    <location>
        <begin position="328"/>
        <end position="349"/>
    </location>
</feature>
<comment type="subcellular location">
    <subcellularLocation>
        <location evidence="1">Membrane</location>
        <topology evidence="1">Multi-pass membrane protein</topology>
    </subcellularLocation>
</comment>
<dbReference type="OMA" id="THFIAHE"/>
<comment type="caution">
    <text evidence="7">The sequence shown here is derived from an EMBL/GenBank/DDBJ whole genome shotgun (WGS) entry which is preliminary data.</text>
</comment>
<sequence>MTFVWKDFLNENVTFYHAAIVIGLILCVVTVIMTSHLIYKHFKYYCQPDHQRYIVRIIFMIPIYSIFTILSIIFHQYEIYFALARDCYESYVIYSFFALLISYGGGDSNLVTHFIAHEPVSLSPFKQIEYLYKPSDRIFILQYVIIKPLMAILVIILTVYNRQGNSFMQFNTLYPYNMTITFVSVGLALYFVMLFLKISHDEVSPFKPVLKFLSIKILIGLIFWQYMALIALDYFGMIPESHEFDSDELLVFICNCLILIEMLFCAILHFYAYPYELYRVMTLNSAPLLEKNFHKVGSIFNNVAHSIKQTDMIEETIKSIKGTNIYKKDKSKGKGKGKNENYDGLGDDEQYDEDFDIAPIEMGEFQKPQQYNDKSAIIDFDVNNDKQHQNDYNYDINGGGGGGVDDEYELDQYIDQYIDDFEKDPDIINIINSSVNNKNNITSIGVHSGNEYNKYSNDDSYLTDDFFFSMMSNIKSNNNNNIEQYNENDADNHGPMV</sequence>
<dbReference type="HOGENOM" id="CLU_549122_0_0_1"/>
<keyword evidence="8" id="KW-1185">Reference proteome</keyword>
<dbReference type="Proteomes" id="UP000002195">
    <property type="component" value="Unassembled WGS sequence"/>
</dbReference>
<dbReference type="InterPro" id="IPR005178">
    <property type="entry name" value="Ostalpha/TMEM184C"/>
</dbReference>
<name>Q54EX3_DICDI</name>
<dbReference type="RefSeq" id="XP_635117.1">
    <property type="nucleotide sequence ID" value="XM_630025.1"/>
</dbReference>
<evidence type="ECO:0000256" key="1">
    <source>
        <dbReference type="ARBA" id="ARBA00004141"/>
    </source>
</evidence>
<dbReference type="EMBL" id="AAFI02000177">
    <property type="protein sequence ID" value="EAL61627.1"/>
    <property type="molecule type" value="Genomic_DNA"/>
</dbReference>
<keyword evidence="3 6" id="KW-1133">Transmembrane helix</keyword>
<dbReference type="PANTHER" id="PTHR23423">
    <property type="entry name" value="ORGANIC SOLUTE TRANSPORTER-RELATED"/>
    <property type="match status" value="1"/>
</dbReference>
<evidence type="ECO:0000313" key="8">
    <source>
        <dbReference type="Proteomes" id="UP000002195"/>
    </source>
</evidence>
<dbReference type="PaxDb" id="44689-DDB0304967"/>
<dbReference type="STRING" id="44689.Q54EX3"/>
<organism evidence="7 8">
    <name type="scientific">Dictyostelium discoideum</name>
    <name type="common">Social amoeba</name>
    <dbReference type="NCBI Taxonomy" id="44689"/>
    <lineage>
        <taxon>Eukaryota</taxon>
        <taxon>Amoebozoa</taxon>
        <taxon>Evosea</taxon>
        <taxon>Eumycetozoa</taxon>
        <taxon>Dictyostelia</taxon>
        <taxon>Dictyosteliales</taxon>
        <taxon>Dictyosteliaceae</taxon>
        <taxon>Dictyostelium</taxon>
    </lineage>
</organism>
<evidence type="ECO:0000256" key="3">
    <source>
        <dbReference type="ARBA" id="ARBA00022989"/>
    </source>
</evidence>
<feature type="transmembrane region" description="Helical" evidence="6">
    <location>
        <begin position="217"/>
        <end position="237"/>
    </location>
</feature>
<dbReference type="PhylomeDB" id="Q54EX3"/>
<feature type="transmembrane region" description="Helical" evidence="6">
    <location>
        <begin position="15"/>
        <end position="33"/>
    </location>
</feature>
<feature type="transmembrane region" description="Helical" evidence="6">
    <location>
        <begin position="249"/>
        <end position="273"/>
    </location>
</feature>
<accession>Q54EX3</accession>
<keyword evidence="2 6" id="KW-0812">Transmembrane</keyword>
<dbReference type="InParanoid" id="Q54EX3"/>
<feature type="transmembrane region" description="Helical" evidence="6">
    <location>
        <begin position="94"/>
        <end position="117"/>
    </location>
</feature>
<reference evidence="7 8" key="1">
    <citation type="journal article" date="2005" name="Nature">
        <title>The genome of the social amoeba Dictyostelium discoideum.</title>
        <authorList>
            <consortium name="The Dictyostelium discoideum Sequencing Consortium"/>
            <person name="Eichinger L."/>
            <person name="Pachebat J.A."/>
            <person name="Glockner G."/>
            <person name="Rajandream M.A."/>
            <person name="Sucgang R."/>
            <person name="Berriman M."/>
            <person name="Song J."/>
            <person name="Olsen R."/>
            <person name="Szafranski K."/>
            <person name="Xu Q."/>
            <person name="Tunggal B."/>
            <person name="Kummerfeld S."/>
            <person name="Madera M."/>
            <person name="Konfortov B.A."/>
            <person name="Rivero F."/>
            <person name="Bankier A.T."/>
            <person name="Lehmann R."/>
            <person name="Hamlin N."/>
            <person name="Davies R."/>
            <person name="Gaudet P."/>
            <person name="Fey P."/>
            <person name="Pilcher K."/>
            <person name="Chen G."/>
            <person name="Saunders D."/>
            <person name="Sodergren E."/>
            <person name="Davis P."/>
            <person name="Kerhornou A."/>
            <person name="Nie X."/>
            <person name="Hall N."/>
            <person name="Anjard C."/>
            <person name="Hemphill L."/>
            <person name="Bason N."/>
            <person name="Farbrother P."/>
            <person name="Desany B."/>
            <person name="Just E."/>
            <person name="Morio T."/>
            <person name="Rost R."/>
            <person name="Churcher C."/>
            <person name="Cooper J."/>
            <person name="Haydock S."/>
            <person name="van Driessche N."/>
            <person name="Cronin A."/>
            <person name="Goodhead I."/>
            <person name="Muzny D."/>
            <person name="Mourier T."/>
            <person name="Pain A."/>
            <person name="Lu M."/>
            <person name="Harper D."/>
            <person name="Lindsay R."/>
            <person name="Hauser H."/>
            <person name="James K."/>
            <person name="Quiles M."/>
            <person name="Madan Babu M."/>
            <person name="Saito T."/>
            <person name="Buchrieser C."/>
            <person name="Wardroper A."/>
            <person name="Felder M."/>
            <person name="Thangavelu M."/>
            <person name="Johnson D."/>
            <person name="Knights A."/>
            <person name="Loulseged H."/>
            <person name="Mungall K."/>
            <person name="Oliver K."/>
            <person name="Price C."/>
            <person name="Quail M.A."/>
            <person name="Urushihara H."/>
            <person name="Hernandez J."/>
            <person name="Rabbinowitsch E."/>
            <person name="Steffen D."/>
            <person name="Sanders M."/>
            <person name="Ma J."/>
            <person name="Kohara Y."/>
            <person name="Sharp S."/>
            <person name="Simmonds M."/>
            <person name="Spiegler S."/>
            <person name="Tivey A."/>
            <person name="Sugano S."/>
            <person name="White B."/>
            <person name="Walker D."/>
            <person name="Woodward J."/>
            <person name="Winckler T."/>
            <person name="Tanaka Y."/>
            <person name="Shaulsky G."/>
            <person name="Schleicher M."/>
            <person name="Weinstock G."/>
            <person name="Rosenthal A."/>
            <person name="Cox E.C."/>
            <person name="Chisholm R.L."/>
            <person name="Gibbs R."/>
            <person name="Loomis W.F."/>
            <person name="Platzer M."/>
            <person name="Kay R.R."/>
            <person name="Williams J."/>
            <person name="Dear P.H."/>
            <person name="Noegel A.A."/>
            <person name="Barrell B."/>
            <person name="Kuspa A."/>
        </authorList>
    </citation>
    <scope>NUCLEOTIDE SEQUENCE [LARGE SCALE GENOMIC DNA]</scope>
    <source>
        <strain evidence="7 8">AX4</strain>
    </source>
</reference>
<evidence type="ECO:0000256" key="2">
    <source>
        <dbReference type="ARBA" id="ARBA00022692"/>
    </source>
</evidence>
<dbReference type="eggNOG" id="KOG2641">
    <property type="taxonomic scope" value="Eukaryota"/>
</dbReference>
<evidence type="ECO:0000256" key="5">
    <source>
        <dbReference type="SAM" id="MobiDB-lite"/>
    </source>
</evidence>